<keyword evidence="3" id="KW-1185">Reference proteome</keyword>
<dbReference type="InterPro" id="IPR018710">
    <property type="entry name" value="DUF2232"/>
</dbReference>
<dbReference type="Proteomes" id="UP000029267">
    <property type="component" value="Unassembled WGS sequence"/>
</dbReference>
<evidence type="ECO:0000313" key="3">
    <source>
        <dbReference type="Proteomes" id="UP000029267"/>
    </source>
</evidence>
<feature type="transmembrane region" description="Helical" evidence="1">
    <location>
        <begin position="40"/>
        <end position="63"/>
    </location>
</feature>
<dbReference type="Pfam" id="PF09991">
    <property type="entry name" value="DUF2232"/>
    <property type="match status" value="1"/>
</dbReference>
<feature type="transmembrane region" description="Helical" evidence="1">
    <location>
        <begin position="98"/>
        <end position="115"/>
    </location>
</feature>
<feature type="transmembrane region" description="Helical" evidence="1">
    <location>
        <begin position="191"/>
        <end position="219"/>
    </location>
</feature>
<dbReference type="PANTHER" id="PTHR41324:SF1">
    <property type="entry name" value="DUF2232 DOMAIN-CONTAINING PROTEIN"/>
    <property type="match status" value="1"/>
</dbReference>
<feature type="transmembrane region" description="Helical" evidence="1">
    <location>
        <begin position="240"/>
        <end position="256"/>
    </location>
</feature>
<dbReference type="PANTHER" id="PTHR41324">
    <property type="entry name" value="MEMBRANE PROTEIN-RELATED"/>
    <property type="match status" value="1"/>
</dbReference>
<organism evidence="2 3">
    <name type="scientific">Geobacillus icigianus</name>
    <dbReference type="NCBI Taxonomy" id="1430331"/>
    <lineage>
        <taxon>Bacteria</taxon>
        <taxon>Bacillati</taxon>
        <taxon>Bacillota</taxon>
        <taxon>Bacilli</taxon>
        <taxon>Bacillales</taxon>
        <taxon>Anoxybacillaceae</taxon>
        <taxon>Geobacillus</taxon>
    </lineage>
</organism>
<comment type="caution">
    <text evidence="2">The sequence shown here is derived from an EMBL/GenBank/DDBJ whole genome shotgun (WGS) entry which is preliminary data.</text>
</comment>
<evidence type="ECO:0000256" key="1">
    <source>
        <dbReference type="SAM" id="Phobius"/>
    </source>
</evidence>
<protein>
    <recommendedName>
        <fullName evidence="4">DUF2232 domain-containing protein</fullName>
    </recommendedName>
</protein>
<keyword evidence="1" id="KW-1133">Transmembrane helix</keyword>
<accession>A0ABU6BFI1</accession>
<keyword evidence="1" id="KW-0812">Transmembrane</keyword>
<proteinExistence type="predicted"/>
<feature type="transmembrane region" description="Helical" evidence="1">
    <location>
        <begin position="298"/>
        <end position="322"/>
    </location>
</feature>
<feature type="transmembrane region" description="Helical" evidence="1">
    <location>
        <begin position="262"/>
        <end position="286"/>
    </location>
</feature>
<feature type="transmembrane region" description="Helical" evidence="1">
    <location>
        <begin position="122"/>
        <end position="142"/>
    </location>
</feature>
<sequence>MSRKRAVRGTLLLFLYLVKKGEHSLRNTHVLTEAAIELALFAVLFLFALYVPVVGIVATLFLALPFMVFTMRHGWIPAMLLLAAALVVSGLIGSLLALPMALMFGTFGIAVGALLSKQRNRYVVLLVGTFVFLLNIVLDYIISIQFLHVDLIQDTLALVRESFDTAMRLMEGMGQAPSLEMQRQIEQGLKLIGYMIPTLFVIAALALSYVTIIVSLPVMKRLKLPVGSWPPFRELTWPKSVLWIYVVVLLLSLFPLEEGSFAYMAVLNVSYVLHLAMIVQGFSFLYAVAYKRGIAKGVVVAGTVLCLFLPFLLYLVAIFGIIDLGFDLRRRI</sequence>
<evidence type="ECO:0000313" key="2">
    <source>
        <dbReference type="EMBL" id="MEB3750669.1"/>
    </source>
</evidence>
<reference evidence="2 3" key="1">
    <citation type="journal article" date="2014" name="Genome Announc.">
        <title>Draft Genome Sequence of Geobacillus icigianus Strain G1w1T Isolated from Hot Springs in the Valley of Geysers, Kamchatka (Russian Federation).</title>
        <authorList>
            <person name="Bryanskaya A.V."/>
            <person name="Rozanov A.S."/>
            <person name="Logacheva M.D."/>
            <person name="Kotenko A.V."/>
            <person name="Peltek S.E."/>
        </authorList>
    </citation>
    <scope>NUCLEOTIDE SEQUENCE [LARGE SCALE GENOMIC DNA]</scope>
    <source>
        <strain evidence="2 3">G1w1</strain>
    </source>
</reference>
<keyword evidence="1" id="KW-0472">Membrane</keyword>
<dbReference type="EMBL" id="JPYA02000002">
    <property type="protein sequence ID" value="MEB3750669.1"/>
    <property type="molecule type" value="Genomic_DNA"/>
</dbReference>
<name>A0ABU6BFI1_9BACL</name>
<gene>
    <name evidence="2" type="ORF">EP10_001510</name>
</gene>
<evidence type="ECO:0008006" key="4">
    <source>
        <dbReference type="Google" id="ProtNLM"/>
    </source>
</evidence>